<keyword evidence="2 5" id="KW-0396">Initiation factor</keyword>
<dbReference type="EMBL" id="DTFF01000013">
    <property type="protein sequence ID" value="HGI87073.1"/>
    <property type="molecule type" value="Genomic_DNA"/>
</dbReference>
<accession>A0A7C4BB43</accession>
<dbReference type="InterPro" id="IPR016189">
    <property type="entry name" value="Transl_init_fac_IF2/IF5_N"/>
</dbReference>
<organism evidence="5">
    <name type="scientific">Ignisphaera aggregans</name>
    <dbReference type="NCBI Taxonomy" id="334771"/>
    <lineage>
        <taxon>Archaea</taxon>
        <taxon>Thermoproteota</taxon>
        <taxon>Thermoprotei</taxon>
        <taxon>Desulfurococcales</taxon>
        <taxon>Desulfurococcaceae</taxon>
        <taxon>Ignisphaera</taxon>
    </lineage>
</organism>
<dbReference type="Pfam" id="PF01873">
    <property type="entry name" value="eIF-5_eIF-2B"/>
    <property type="match status" value="1"/>
</dbReference>
<sequence length="185" mass="22098">MYNRRSLYRPSWAQEHHSQRDYKSSYKLLVTHAFCERCYFVTLNSDEAVILYNYDYLLHRALEKLPKRDAAKAYDIPQLEIEYEGDHTFVKNLSFVSERLRRDPRIIMRFLLKELGAPGALRPDNNMVIYKRISEKSIQDLYTRFLETYIKCPTCKSYDTELVREGKKWYIRCLACGAITYVRPV</sequence>
<dbReference type="InterPro" id="IPR016190">
    <property type="entry name" value="Transl_init_fac_IF2/IF5_Zn-bd"/>
</dbReference>
<dbReference type="InterPro" id="IPR045196">
    <property type="entry name" value="IF2/IF5"/>
</dbReference>
<dbReference type="SMART" id="SM00653">
    <property type="entry name" value="eIF2B_5"/>
    <property type="match status" value="1"/>
</dbReference>
<dbReference type="NCBIfam" id="NF003067">
    <property type="entry name" value="PRK03988.1"/>
    <property type="match status" value="1"/>
</dbReference>
<keyword evidence="3" id="KW-0648">Protein biosynthesis</keyword>
<dbReference type="PANTHER" id="PTHR23001:SF3">
    <property type="entry name" value="EUKARYOTIC TRANSLATION INITIATION FACTOR 2 SUBUNIT 2"/>
    <property type="match status" value="1"/>
</dbReference>
<dbReference type="SUPFAM" id="SSF100966">
    <property type="entry name" value="Translation initiation factor 2 beta, aIF2beta, N-terminal domain"/>
    <property type="match status" value="1"/>
</dbReference>
<evidence type="ECO:0000256" key="1">
    <source>
        <dbReference type="ARBA" id="ARBA00010397"/>
    </source>
</evidence>
<reference evidence="5" key="1">
    <citation type="journal article" date="2020" name="mSystems">
        <title>Genome- and Community-Level Interaction Insights into Carbon Utilization and Element Cycling Functions of Hydrothermarchaeota in Hydrothermal Sediment.</title>
        <authorList>
            <person name="Zhou Z."/>
            <person name="Liu Y."/>
            <person name="Xu W."/>
            <person name="Pan J."/>
            <person name="Luo Z.H."/>
            <person name="Li M."/>
        </authorList>
    </citation>
    <scope>NUCLEOTIDE SEQUENCE [LARGE SCALE GENOMIC DNA]</scope>
    <source>
        <strain evidence="5">SpSt-732</strain>
    </source>
</reference>
<protein>
    <submittedName>
        <fullName evidence="5">Translation initiation factor IF-2 subunit beta</fullName>
    </submittedName>
</protein>
<gene>
    <name evidence="5" type="ORF">ENV14_01545</name>
</gene>
<evidence type="ECO:0000256" key="2">
    <source>
        <dbReference type="ARBA" id="ARBA00022540"/>
    </source>
</evidence>
<comment type="caution">
    <text evidence="5">The sequence shown here is derived from an EMBL/GenBank/DDBJ whole genome shotgun (WGS) entry which is preliminary data.</text>
</comment>
<dbReference type="SUPFAM" id="SSF75689">
    <property type="entry name" value="Zinc-binding domain of translation initiation factor 2 beta"/>
    <property type="match status" value="1"/>
</dbReference>
<evidence type="ECO:0000313" key="5">
    <source>
        <dbReference type="EMBL" id="HGI87073.1"/>
    </source>
</evidence>
<proteinExistence type="inferred from homology"/>
<name>A0A7C4BB43_9CREN</name>
<evidence type="ECO:0000256" key="3">
    <source>
        <dbReference type="ARBA" id="ARBA00022917"/>
    </source>
</evidence>
<dbReference type="PANTHER" id="PTHR23001">
    <property type="entry name" value="EUKARYOTIC TRANSLATION INITIATION FACTOR"/>
    <property type="match status" value="1"/>
</dbReference>
<feature type="domain" description="Translation initiation factor IF2/IF5" evidence="4">
    <location>
        <begin position="71"/>
        <end position="179"/>
    </location>
</feature>
<dbReference type="InterPro" id="IPR002735">
    <property type="entry name" value="Transl_init_fac_IF2/IF5_dom"/>
</dbReference>
<dbReference type="AlphaFoldDB" id="A0A7C4BB43"/>
<comment type="similarity">
    <text evidence="1">Belongs to the eIF-2-beta/eIF-5 family.</text>
</comment>
<dbReference type="Gene3D" id="3.30.30.170">
    <property type="match status" value="1"/>
</dbReference>
<evidence type="ECO:0000259" key="4">
    <source>
        <dbReference type="SMART" id="SM00653"/>
    </source>
</evidence>
<dbReference type="GO" id="GO:0003743">
    <property type="term" value="F:translation initiation factor activity"/>
    <property type="evidence" value="ECO:0007669"/>
    <property type="project" value="UniProtKB-KW"/>
</dbReference>